<feature type="compositionally biased region" description="Polar residues" evidence="1">
    <location>
        <begin position="1"/>
        <end position="10"/>
    </location>
</feature>
<dbReference type="EMBL" id="JAIZAY010000004">
    <property type="protein sequence ID" value="KAJ8042833.1"/>
    <property type="molecule type" value="Genomic_DNA"/>
</dbReference>
<dbReference type="InterPro" id="IPR036259">
    <property type="entry name" value="MFS_trans_sf"/>
</dbReference>
<feature type="transmembrane region" description="Helical" evidence="2">
    <location>
        <begin position="161"/>
        <end position="185"/>
    </location>
</feature>
<feature type="region of interest" description="Disordered" evidence="1">
    <location>
        <begin position="322"/>
        <end position="366"/>
    </location>
</feature>
<dbReference type="OrthoDB" id="330047at2759"/>
<feature type="compositionally biased region" description="Acidic residues" evidence="1">
    <location>
        <begin position="327"/>
        <end position="343"/>
    </location>
</feature>
<dbReference type="Gene3D" id="1.20.1250.20">
    <property type="entry name" value="MFS general substrate transporter like domains"/>
    <property type="match status" value="1"/>
</dbReference>
<dbReference type="Proteomes" id="UP001152320">
    <property type="component" value="Chromosome 4"/>
</dbReference>
<keyword evidence="4" id="KW-1185">Reference proteome</keyword>
<feature type="transmembrane region" description="Helical" evidence="2">
    <location>
        <begin position="99"/>
        <end position="119"/>
    </location>
</feature>
<dbReference type="Pfam" id="PF07690">
    <property type="entry name" value="MFS_1"/>
    <property type="match status" value="1"/>
</dbReference>
<dbReference type="InterPro" id="IPR027197">
    <property type="entry name" value="SLC43A3"/>
</dbReference>
<feature type="compositionally biased region" description="Basic and acidic residues" evidence="1">
    <location>
        <begin position="19"/>
        <end position="29"/>
    </location>
</feature>
<dbReference type="PANTHER" id="PTHR20765">
    <property type="entry name" value="SOLUTE CARRIER FAMILY 43 MEMBER 3-RELATED"/>
    <property type="match status" value="1"/>
</dbReference>
<evidence type="ECO:0000256" key="2">
    <source>
        <dbReference type="SAM" id="Phobius"/>
    </source>
</evidence>
<dbReference type="AlphaFoldDB" id="A0A9Q1CDQ2"/>
<reference evidence="3" key="1">
    <citation type="submission" date="2021-10" db="EMBL/GenBank/DDBJ databases">
        <title>Tropical sea cucumber genome reveals ecological adaptation and Cuvierian tubules defense mechanism.</title>
        <authorList>
            <person name="Chen T."/>
        </authorList>
    </citation>
    <scope>NUCLEOTIDE SEQUENCE</scope>
    <source>
        <strain evidence="3">Nanhai2018</strain>
        <tissue evidence="3">Muscle</tissue>
    </source>
</reference>
<keyword evidence="2" id="KW-0472">Membrane</keyword>
<dbReference type="InterPro" id="IPR011701">
    <property type="entry name" value="MFS"/>
</dbReference>
<evidence type="ECO:0000313" key="4">
    <source>
        <dbReference type="Proteomes" id="UP001152320"/>
    </source>
</evidence>
<proteinExistence type="predicted"/>
<evidence type="ECO:0000313" key="3">
    <source>
        <dbReference type="EMBL" id="KAJ8042833.1"/>
    </source>
</evidence>
<feature type="transmembrane region" description="Helical" evidence="2">
    <location>
        <begin position="250"/>
        <end position="273"/>
    </location>
</feature>
<sequence>MPNDTSSIPTNAELGVGKDTTEKSTEENKPLPNLTNGGDKYDEAHSNQTKNDHSKAAGIDNLGYKHDETIEEKKDKVLLALKTDQPSQTRTMAFQVERVLIFGFAIFEILFFGGIFYGWPAMVFVLKSKGYFSHLCPLLDINATSSSNEADTYQVCDEQDAMLSLVFTVGLFSLQSTVFLGGLILDHFGTRVVRLIVNIFVTTGLLCFSLSSPSRPYLLFPAAMLMSGGGIVILISSIQVGNLFGRRKATVITILSGTFDSSTVVMFIIKILFDAGISIYIPLYLLTGASLLMLINTFFLMPADHIPWPLPPNYRPSKYKKLKDQDNDVDENGVDVDDGANGDEEMKEKSLMKDGELEPNNPEGFHALEEPEAEGRQSIIERTKKLNFPNLKSCLLSWPFFFMSIWMSVLNLRNGYFLARYEPWITNMADNDEELVSQYTTVFSFIQCTGVLFAPINGLLYDRNKKKHNKNPTVDPYSDVKDAMLPLILVITLWLIFSIEVLIPFLPLHYFTFIFQVVIRAFFYGSFAILPSIIWPLEFMGTTYGLCGTIGGIVSVLQFPLFRIVQGVFDNNQVPVDVAFIILVTLTYSFPLCLYLFVRRKEKIEKGKETS</sequence>
<dbReference type="GO" id="GO:0022857">
    <property type="term" value="F:transmembrane transporter activity"/>
    <property type="evidence" value="ECO:0007669"/>
    <property type="project" value="InterPro"/>
</dbReference>
<feature type="transmembrane region" description="Helical" evidence="2">
    <location>
        <begin position="217"/>
        <end position="238"/>
    </location>
</feature>
<feature type="transmembrane region" description="Helical" evidence="2">
    <location>
        <begin position="513"/>
        <end position="537"/>
    </location>
</feature>
<feature type="transmembrane region" description="Helical" evidence="2">
    <location>
        <begin position="578"/>
        <end position="598"/>
    </location>
</feature>
<gene>
    <name evidence="3" type="ORF">HOLleu_09695</name>
</gene>
<feature type="transmembrane region" description="Helical" evidence="2">
    <location>
        <begin position="395"/>
        <end position="419"/>
    </location>
</feature>
<feature type="transmembrane region" description="Helical" evidence="2">
    <location>
        <begin position="439"/>
        <end position="462"/>
    </location>
</feature>
<feature type="transmembrane region" description="Helical" evidence="2">
    <location>
        <begin position="192"/>
        <end position="211"/>
    </location>
</feature>
<feature type="transmembrane region" description="Helical" evidence="2">
    <location>
        <begin position="483"/>
        <end position="507"/>
    </location>
</feature>
<feature type="transmembrane region" description="Helical" evidence="2">
    <location>
        <begin position="279"/>
        <end position="301"/>
    </location>
</feature>
<feature type="transmembrane region" description="Helical" evidence="2">
    <location>
        <begin position="544"/>
        <end position="566"/>
    </location>
</feature>
<name>A0A9Q1CDQ2_HOLLE</name>
<feature type="compositionally biased region" description="Basic and acidic residues" evidence="1">
    <location>
        <begin position="39"/>
        <end position="55"/>
    </location>
</feature>
<feature type="compositionally biased region" description="Basic and acidic residues" evidence="1">
    <location>
        <begin position="344"/>
        <end position="356"/>
    </location>
</feature>
<feature type="region of interest" description="Disordered" evidence="1">
    <location>
        <begin position="1"/>
        <end position="58"/>
    </location>
</feature>
<dbReference type="PANTHER" id="PTHR20765:SF1">
    <property type="entry name" value="EQUILIBRATIVE NUCLEOBASE TRANSPORTER 1"/>
    <property type="match status" value="1"/>
</dbReference>
<evidence type="ECO:0000256" key="1">
    <source>
        <dbReference type="SAM" id="MobiDB-lite"/>
    </source>
</evidence>
<dbReference type="SUPFAM" id="SSF103473">
    <property type="entry name" value="MFS general substrate transporter"/>
    <property type="match status" value="1"/>
</dbReference>
<protein>
    <submittedName>
        <fullName evidence="3">Solute carrier family 43 member 3</fullName>
    </submittedName>
</protein>
<keyword evidence="2" id="KW-0812">Transmembrane</keyword>
<keyword evidence="2" id="KW-1133">Transmembrane helix</keyword>
<organism evidence="3 4">
    <name type="scientific">Holothuria leucospilota</name>
    <name type="common">Black long sea cucumber</name>
    <name type="synonym">Mertensiothuria leucospilota</name>
    <dbReference type="NCBI Taxonomy" id="206669"/>
    <lineage>
        <taxon>Eukaryota</taxon>
        <taxon>Metazoa</taxon>
        <taxon>Echinodermata</taxon>
        <taxon>Eleutherozoa</taxon>
        <taxon>Echinozoa</taxon>
        <taxon>Holothuroidea</taxon>
        <taxon>Aspidochirotacea</taxon>
        <taxon>Aspidochirotida</taxon>
        <taxon>Holothuriidae</taxon>
        <taxon>Holothuria</taxon>
    </lineage>
</organism>
<accession>A0A9Q1CDQ2</accession>
<comment type="caution">
    <text evidence="3">The sequence shown here is derived from an EMBL/GenBank/DDBJ whole genome shotgun (WGS) entry which is preliminary data.</text>
</comment>